<dbReference type="PROSITE" id="PS00552">
    <property type="entry name" value="HTH_MERR_1"/>
    <property type="match status" value="1"/>
</dbReference>
<dbReference type="InterPro" id="IPR009061">
    <property type="entry name" value="DNA-bd_dom_put_sf"/>
</dbReference>
<dbReference type="PANTHER" id="PTHR30204:SF69">
    <property type="entry name" value="MERR-FAMILY TRANSCRIPTIONAL REGULATOR"/>
    <property type="match status" value="1"/>
</dbReference>
<dbReference type="Gene3D" id="1.10.1660.10">
    <property type="match status" value="1"/>
</dbReference>
<organism evidence="8 9">
    <name type="scientific">Kribbella deserti</name>
    <dbReference type="NCBI Taxonomy" id="1926257"/>
    <lineage>
        <taxon>Bacteria</taxon>
        <taxon>Bacillati</taxon>
        <taxon>Actinomycetota</taxon>
        <taxon>Actinomycetes</taxon>
        <taxon>Propionibacteriales</taxon>
        <taxon>Kribbellaceae</taxon>
        <taxon>Kribbella</taxon>
    </lineage>
</organism>
<evidence type="ECO:0000256" key="6">
    <source>
        <dbReference type="SAM" id="MobiDB-lite"/>
    </source>
</evidence>
<gene>
    <name evidence="8" type="ORF">ACFFGN_35215</name>
</gene>
<evidence type="ECO:0000256" key="4">
    <source>
        <dbReference type="ARBA" id="ARBA00023163"/>
    </source>
</evidence>
<name>A0ABV6QXL0_9ACTN</name>
<dbReference type="PRINTS" id="PR00040">
    <property type="entry name" value="HTHMERR"/>
</dbReference>
<dbReference type="SMART" id="SM00422">
    <property type="entry name" value="HTH_MERR"/>
    <property type="match status" value="1"/>
</dbReference>
<evidence type="ECO:0000256" key="1">
    <source>
        <dbReference type="ARBA" id="ARBA00022491"/>
    </source>
</evidence>
<keyword evidence="9" id="KW-1185">Reference proteome</keyword>
<feature type="region of interest" description="Disordered" evidence="6">
    <location>
        <begin position="123"/>
        <end position="148"/>
    </location>
</feature>
<keyword evidence="4" id="KW-0804">Transcription</keyword>
<proteinExistence type="predicted"/>
<evidence type="ECO:0000313" key="8">
    <source>
        <dbReference type="EMBL" id="MFC0629370.1"/>
    </source>
</evidence>
<dbReference type="InterPro" id="IPR047057">
    <property type="entry name" value="MerR_fam"/>
</dbReference>
<dbReference type="PANTHER" id="PTHR30204">
    <property type="entry name" value="REDOX-CYCLING DRUG-SENSING TRANSCRIPTIONAL ACTIVATOR SOXR"/>
    <property type="match status" value="1"/>
</dbReference>
<feature type="domain" description="HTH merR-type" evidence="7">
    <location>
        <begin position="1"/>
        <end position="75"/>
    </location>
</feature>
<keyword evidence="1" id="KW-0678">Repressor</keyword>
<feature type="coiled-coil region" evidence="5">
    <location>
        <begin position="80"/>
        <end position="107"/>
    </location>
</feature>
<dbReference type="PROSITE" id="PS50937">
    <property type="entry name" value="HTH_MERR_2"/>
    <property type="match status" value="1"/>
</dbReference>
<keyword evidence="3" id="KW-0238">DNA-binding</keyword>
<evidence type="ECO:0000256" key="2">
    <source>
        <dbReference type="ARBA" id="ARBA00023015"/>
    </source>
</evidence>
<dbReference type="RefSeq" id="WP_380057333.1">
    <property type="nucleotide sequence ID" value="NZ_JBHLTC010000052.1"/>
</dbReference>
<evidence type="ECO:0000259" key="7">
    <source>
        <dbReference type="PROSITE" id="PS50937"/>
    </source>
</evidence>
<evidence type="ECO:0000256" key="5">
    <source>
        <dbReference type="SAM" id="Coils"/>
    </source>
</evidence>
<dbReference type="SUPFAM" id="SSF46955">
    <property type="entry name" value="Putative DNA-binding domain"/>
    <property type="match status" value="1"/>
</dbReference>
<sequence>MTVAEGMRAGELAAAAGVNRQTLRYYERRGLLAEPDRTLGGHRLYPPEALTTLRVIKAAKRLGFTLDEITALLRHGGSLQGEATTKLAELESRIADLTATANTLRQALAAGCTNLETCAHTPNCPAMPPPPQPEASTPADTRNPRRLR</sequence>
<dbReference type="EMBL" id="JBHLTC010000052">
    <property type="protein sequence ID" value="MFC0629370.1"/>
    <property type="molecule type" value="Genomic_DNA"/>
</dbReference>
<dbReference type="Proteomes" id="UP001589890">
    <property type="component" value="Unassembled WGS sequence"/>
</dbReference>
<evidence type="ECO:0000313" key="9">
    <source>
        <dbReference type="Proteomes" id="UP001589890"/>
    </source>
</evidence>
<protein>
    <submittedName>
        <fullName evidence="8">MerR family transcriptional regulator</fullName>
    </submittedName>
</protein>
<evidence type="ECO:0000256" key="3">
    <source>
        <dbReference type="ARBA" id="ARBA00023125"/>
    </source>
</evidence>
<keyword evidence="5" id="KW-0175">Coiled coil</keyword>
<comment type="caution">
    <text evidence="8">The sequence shown here is derived from an EMBL/GenBank/DDBJ whole genome shotgun (WGS) entry which is preliminary data.</text>
</comment>
<reference evidence="8 9" key="1">
    <citation type="submission" date="2024-09" db="EMBL/GenBank/DDBJ databases">
        <authorList>
            <person name="Sun Q."/>
            <person name="Mori K."/>
        </authorList>
    </citation>
    <scope>NUCLEOTIDE SEQUENCE [LARGE SCALE GENOMIC DNA]</scope>
    <source>
        <strain evidence="8 9">CGMCC 1.15906</strain>
    </source>
</reference>
<accession>A0ABV6QXL0</accession>
<dbReference type="InterPro" id="IPR000551">
    <property type="entry name" value="MerR-type_HTH_dom"/>
</dbReference>
<keyword evidence="2" id="KW-0805">Transcription regulation</keyword>
<dbReference type="Pfam" id="PF13411">
    <property type="entry name" value="MerR_1"/>
    <property type="match status" value="1"/>
</dbReference>